<dbReference type="Gene3D" id="1.10.10.10">
    <property type="entry name" value="Winged helix-like DNA-binding domain superfamily/Winged helix DNA-binding domain"/>
    <property type="match status" value="1"/>
</dbReference>
<evidence type="ECO:0000256" key="2">
    <source>
        <dbReference type="ARBA" id="ARBA00023125"/>
    </source>
</evidence>
<dbReference type="OrthoDB" id="457376at2"/>
<dbReference type="InterPro" id="IPR036390">
    <property type="entry name" value="WH_DNA-bd_sf"/>
</dbReference>
<dbReference type="Gene3D" id="3.40.1410.10">
    <property type="entry name" value="Chorismate lyase-like"/>
    <property type="match status" value="1"/>
</dbReference>
<gene>
    <name evidence="5" type="ORF">SAMN05660472_02656</name>
</gene>
<name>A0A1G9HJI4_9FIRM</name>
<reference evidence="5 6" key="1">
    <citation type="submission" date="2016-10" db="EMBL/GenBank/DDBJ databases">
        <authorList>
            <person name="de Groot N.N."/>
        </authorList>
    </citation>
    <scope>NUCLEOTIDE SEQUENCE [LARGE SCALE GENOMIC DNA]</scope>
    <source>
        <strain evidence="5 6">DSM 18346</strain>
    </source>
</reference>
<dbReference type="InterPro" id="IPR000524">
    <property type="entry name" value="Tscrpt_reg_HTH_GntR"/>
</dbReference>
<accession>A0A1G9HJI4</accession>
<keyword evidence="2" id="KW-0238">DNA-binding</keyword>
<dbReference type="PROSITE" id="PS50949">
    <property type="entry name" value="HTH_GNTR"/>
    <property type="match status" value="1"/>
</dbReference>
<dbReference type="AlphaFoldDB" id="A0A1G9HJI4"/>
<proteinExistence type="predicted"/>
<dbReference type="PANTHER" id="PTHR44846:SF1">
    <property type="entry name" value="MANNOSYL-D-GLYCERATE TRANSPORT_METABOLISM SYSTEM REPRESSOR MNGR-RELATED"/>
    <property type="match status" value="1"/>
</dbReference>
<evidence type="ECO:0000313" key="6">
    <source>
        <dbReference type="Proteomes" id="UP000198718"/>
    </source>
</evidence>
<evidence type="ECO:0000259" key="4">
    <source>
        <dbReference type="PROSITE" id="PS50949"/>
    </source>
</evidence>
<dbReference type="SMART" id="SM00345">
    <property type="entry name" value="HTH_GNTR"/>
    <property type="match status" value="1"/>
</dbReference>
<feature type="domain" description="HTH gntR-type" evidence="4">
    <location>
        <begin position="5"/>
        <end position="73"/>
    </location>
</feature>
<dbReference type="InterPro" id="IPR050679">
    <property type="entry name" value="Bact_HTH_transcr_reg"/>
</dbReference>
<dbReference type="SUPFAM" id="SSF64288">
    <property type="entry name" value="Chorismate lyase-like"/>
    <property type="match status" value="1"/>
</dbReference>
<dbReference type="PANTHER" id="PTHR44846">
    <property type="entry name" value="MANNOSYL-D-GLYCERATE TRANSPORT/METABOLISM SYSTEM REPRESSOR MNGR-RELATED"/>
    <property type="match status" value="1"/>
</dbReference>
<dbReference type="RefSeq" id="WP_090554438.1">
    <property type="nucleotide sequence ID" value="NZ_FNFP01000009.1"/>
</dbReference>
<dbReference type="EMBL" id="FNFP01000009">
    <property type="protein sequence ID" value="SDL13045.1"/>
    <property type="molecule type" value="Genomic_DNA"/>
</dbReference>
<keyword evidence="6" id="KW-1185">Reference proteome</keyword>
<organism evidence="5 6">
    <name type="scientific">Natronincola ferrireducens</name>
    <dbReference type="NCBI Taxonomy" id="393762"/>
    <lineage>
        <taxon>Bacteria</taxon>
        <taxon>Bacillati</taxon>
        <taxon>Bacillota</taxon>
        <taxon>Clostridia</taxon>
        <taxon>Peptostreptococcales</taxon>
        <taxon>Natronincolaceae</taxon>
        <taxon>Natronincola</taxon>
    </lineage>
</organism>
<dbReference type="Pfam" id="PF00392">
    <property type="entry name" value="GntR"/>
    <property type="match status" value="1"/>
</dbReference>
<dbReference type="InterPro" id="IPR011663">
    <property type="entry name" value="UTRA"/>
</dbReference>
<protein>
    <submittedName>
        <fullName evidence="5">GntR family transcriptional regulator</fullName>
    </submittedName>
</protein>
<dbReference type="CDD" id="cd07377">
    <property type="entry name" value="WHTH_GntR"/>
    <property type="match status" value="1"/>
</dbReference>
<dbReference type="SMART" id="SM00866">
    <property type="entry name" value="UTRA"/>
    <property type="match status" value="1"/>
</dbReference>
<keyword evidence="3" id="KW-0804">Transcription</keyword>
<dbReference type="STRING" id="393762.SAMN05660472_02656"/>
<dbReference type="GO" id="GO:0003677">
    <property type="term" value="F:DNA binding"/>
    <property type="evidence" value="ECO:0007669"/>
    <property type="project" value="UniProtKB-KW"/>
</dbReference>
<dbReference type="FunFam" id="1.10.10.10:FF:000079">
    <property type="entry name" value="GntR family transcriptional regulator"/>
    <property type="match status" value="1"/>
</dbReference>
<evidence type="ECO:0000313" key="5">
    <source>
        <dbReference type="EMBL" id="SDL13045.1"/>
    </source>
</evidence>
<dbReference type="InterPro" id="IPR036388">
    <property type="entry name" value="WH-like_DNA-bd_sf"/>
</dbReference>
<evidence type="ECO:0000256" key="3">
    <source>
        <dbReference type="ARBA" id="ARBA00023163"/>
    </source>
</evidence>
<sequence>MNKMMPKYYIIKQDITTMINKGELQPNCIVPSETELMKKYSVSRITARRALDELSMEGYLYKIQGKGTFVKEEIKKQTLSSVQSYTEEILRQGMIPSRKVFSSEIQLASEKIASALEINHKESVFFLERVYYADNLPLCYTKATLPYRFFKDIDKIDFSQCSLYDVIENKYDIKIVKSFLNIKAVAAFDKVAERLETSKGTPVLLFSASTNGIVDEVERPIEVFSTYYLTDHFSYILEQSRI</sequence>
<dbReference type="PRINTS" id="PR00035">
    <property type="entry name" value="HTHGNTR"/>
</dbReference>
<dbReference type="InterPro" id="IPR028978">
    <property type="entry name" value="Chorismate_lyase_/UTRA_dom_sf"/>
</dbReference>
<dbReference type="Proteomes" id="UP000198718">
    <property type="component" value="Unassembled WGS sequence"/>
</dbReference>
<evidence type="ECO:0000256" key="1">
    <source>
        <dbReference type="ARBA" id="ARBA00023015"/>
    </source>
</evidence>
<dbReference type="GO" id="GO:0003700">
    <property type="term" value="F:DNA-binding transcription factor activity"/>
    <property type="evidence" value="ECO:0007669"/>
    <property type="project" value="InterPro"/>
</dbReference>
<dbReference type="GO" id="GO:0045892">
    <property type="term" value="P:negative regulation of DNA-templated transcription"/>
    <property type="evidence" value="ECO:0007669"/>
    <property type="project" value="TreeGrafter"/>
</dbReference>
<keyword evidence="1" id="KW-0805">Transcription regulation</keyword>
<dbReference type="Pfam" id="PF07702">
    <property type="entry name" value="UTRA"/>
    <property type="match status" value="1"/>
</dbReference>
<dbReference type="SUPFAM" id="SSF46785">
    <property type="entry name" value="Winged helix' DNA-binding domain"/>
    <property type="match status" value="1"/>
</dbReference>